<gene>
    <name evidence="2" type="ORF">SAMN05877842_10456</name>
</gene>
<keyword evidence="1" id="KW-0812">Transmembrane</keyword>
<feature type="transmembrane region" description="Helical" evidence="1">
    <location>
        <begin position="12"/>
        <end position="41"/>
    </location>
</feature>
<dbReference type="Proteomes" id="UP000219252">
    <property type="component" value="Unassembled WGS sequence"/>
</dbReference>
<evidence type="ECO:0000256" key="1">
    <source>
        <dbReference type="SAM" id="Phobius"/>
    </source>
</evidence>
<name>A0A285U9W7_9BACL</name>
<feature type="transmembrane region" description="Helical" evidence="1">
    <location>
        <begin position="53"/>
        <end position="84"/>
    </location>
</feature>
<dbReference type="RefSeq" id="WP_097149061.1">
    <property type="nucleotide sequence ID" value="NZ_OBQC01000004.1"/>
</dbReference>
<keyword evidence="3" id="KW-1185">Reference proteome</keyword>
<keyword evidence="1" id="KW-0472">Membrane</keyword>
<dbReference type="EMBL" id="OBQC01000004">
    <property type="protein sequence ID" value="SOC38208.1"/>
    <property type="molecule type" value="Genomic_DNA"/>
</dbReference>
<accession>A0A285U9W7</accession>
<evidence type="ECO:0000313" key="2">
    <source>
        <dbReference type="EMBL" id="SOC38208.1"/>
    </source>
</evidence>
<dbReference type="AlphaFoldDB" id="A0A285U9W7"/>
<dbReference type="OrthoDB" id="2971941at2"/>
<sequence length="118" mass="13060">MKKLLLLIAGGITFIIALAMVGPIIGLAFSALLVFLAMHFYVKSKTTFSKVMWIILGIVGILSAISNIPAIIGIVAIVILYVLYKKWKDEDVKLSIPTSSKTDDPFTNFEREWSNITK</sequence>
<evidence type="ECO:0008006" key="4">
    <source>
        <dbReference type="Google" id="ProtNLM"/>
    </source>
</evidence>
<protein>
    <recommendedName>
        <fullName evidence="4">Lia operon protein LiaI</fullName>
    </recommendedName>
</protein>
<keyword evidence="1" id="KW-1133">Transmembrane helix</keyword>
<organism evidence="2 3">
    <name type="scientific">Ureibacillus acetophenoni</name>
    <dbReference type="NCBI Taxonomy" id="614649"/>
    <lineage>
        <taxon>Bacteria</taxon>
        <taxon>Bacillati</taxon>
        <taxon>Bacillota</taxon>
        <taxon>Bacilli</taxon>
        <taxon>Bacillales</taxon>
        <taxon>Caryophanaceae</taxon>
        <taxon>Ureibacillus</taxon>
    </lineage>
</organism>
<proteinExistence type="predicted"/>
<reference evidence="3" key="1">
    <citation type="submission" date="2017-08" db="EMBL/GenBank/DDBJ databases">
        <authorList>
            <person name="Varghese N."/>
            <person name="Submissions S."/>
        </authorList>
    </citation>
    <scope>NUCLEOTIDE SEQUENCE [LARGE SCALE GENOMIC DNA]</scope>
    <source>
        <strain evidence="3">JC23</strain>
    </source>
</reference>
<evidence type="ECO:0000313" key="3">
    <source>
        <dbReference type="Proteomes" id="UP000219252"/>
    </source>
</evidence>